<dbReference type="AlphaFoldDB" id="A0A6A6TMM2"/>
<dbReference type="InterPro" id="IPR001138">
    <property type="entry name" value="Zn2Cys6_DnaBD"/>
</dbReference>
<dbReference type="InterPro" id="IPR036864">
    <property type="entry name" value="Zn2-C6_fun-type_DNA-bd_sf"/>
</dbReference>
<dbReference type="PANTHER" id="PTHR38111">
    <property type="entry name" value="ZN(2)-C6 FUNGAL-TYPE DOMAIN-CONTAINING PROTEIN-RELATED"/>
    <property type="match status" value="1"/>
</dbReference>
<accession>A0A6A6TMM2</accession>
<dbReference type="SUPFAM" id="SSF57701">
    <property type="entry name" value="Zn2/Cys6 DNA-binding domain"/>
    <property type="match status" value="1"/>
</dbReference>
<feature type="region of interest" description="Disordered" evidence="2">
    <location>
        <begin position="95"/>
        <end position="119"/>
    </location>
</feature>
<feature type="domain" description="Zn(2)-C6 fungal-type" evidence="3">
    <location>
        <begin position="9"/>
        <end position="37"/>
    </location>
</feature>
<keyword evidence="5" id="KW-1185">Reference proteome</keyword>
<keyword evidence="1" id="KW-0539">Nucleus</keyword>
<reference evidence="4" key="1">
    <citation type="journal article" date="2020" name="Stud. Mycol.">
        <title>101 Dothideomycetes genomes: a test case for predicting lifestyles and emergence of pathogens.</title>
        <authorList>
            <person name="Haridas S."/>
            <person name="Albert R."/>
            <person name="Binder M."/>
            <person name="Bloem J."/>
            <person name="Labutti K."/>
            <person name="Salamov A."/>
            <person name="Andreopoulos B."/>
            <person name="Baker S."/>
            <person name="Barry K."/>
            <person name="Bills G."/>
            <person name="Bluhm B."/>
            <person name="Cannon C."/>
            <person name="Castanera R."/>
            <person name="Culley D."/>
            <person name="Daum C."/>
            <person name="Ezra D."/>
            <person name="Gonzalez J."/>
            <person name="Henrissat B."/>
            <person name="Kuo A."/>
            <person name="Liang C."/>
            <person name="Lipzen A."/>
            <person name="Lutzoni F."/>
            <person name="Magnuson J."/>
            <person name="Mondo S."/>
            <person name="Nolan M."/>
            <person name="Ohm R."/>
            <person name="Pangilinan J."/>
            <person name="Park H.-J."/>
            <person name="Ramirez L."/>
            <person name="Alfaro M."/>
            <person name="Sun H."/>
            <person name="Tritt A."/>
            <person name="Yoshinaga Y."/>
            <person name="Zwiers L.-H."/>
            <person name="Turgeon B."/>
            <person name="Goodwin S."/>
            <person name="Spatafora J."/>
            <person name="Crous P."/>
            <person name="Grigoriev I."/>
        </authorList>
    </citation>
    <scope>NUCLEOTIDE SEQUENCE</scope>
    <source>
        <strain evidence="4">CBS 122681</strain>
    </source>
</reference>
<evidence type="ECO:0000256" key="2">
    <source>
        <dbReference type="SAM" id="MobiDB-lite"/>
    </source>
</evidence>
<organism evidence="4 5">
    <name type="scientific">Lophiostoma macrostomum CBS 122681</name>
    <dbReference type="NCBI Taxonomy" id="1314788"/>
    <lineage>
        <taxon>Eukaryota</taxon>
        <taxon>Fungi</taxon>
        <taxon>Dikarya</taxon>
        <taxon>Ascomycota</taxon>
        <taxon>Pezizomycotina</taxon>
        <taxon>Dothideomycetes</taxon>
        <taxon>Pleosporomycetidae</taxon>
        <taxon>Pleosporales</taxon>
        <taxon>Lophiostomataceae</taxon>
        <taxon>Lophiostoma</taxon>
    </lineage>
</organism>
<dbReference type="GO" id="GO:0000981">
    <property type="term" value="F:DNA-binding transcription factor activity, RNA polymerase II-specific"/>
    <property type="evidence" value="ECO:0007669"/>
    <property type="project" value="InterPro"/>
</dbReference>
<name>A0A6A6TMM2_9PLEO</name>
<evidence type="ECO:0000313" key="4">
    <source>
        <dbReference type="EMBL" id="KAF2661002.1"/>
    </source>
</evidence>
<dbReference type="OrthoDB" id="4314040at2759"/>
<evidence type="ECO:0000256" key="1">
    <source>
        <dbReference type="ARBA" id="ARBA00023242"/>
    </source>
</evidence>
<protein>
    <recommendedName>
        <fullName evidence="3">Zn(2)-C6 fungal-type domain-containing protein</fullName>
    </recommendedName>
</protein>
<gene>
    <name evidence="4" type="ORF">K491DRAFT_505047</name>
</gene>
<dbReference type="EMBL" id="MU004296">
    <property type="protein sequence ID" value="KAF2661002.1"/>
    <property type="molecule type" value="Genomic_DNA"/>
</dbReference>
<dbReference type="Pfam" id="PF00172">
    <property type="entry name" value="Zn_clus"/>
    <property type="match status" value="1"/>
</dbReference>
<dbReference type="SMART" id="SM00066">
    <property type="entry name" value="GAL4"/>
    <property type="match status" value="1"/>
</dbReference>
<dbReference type="PROSITE" id="PS50048">
    <property type="entry name" value="ZN2_CY6_FUNGAL_2"/>
    <property type="match status" value="1"/>
</dbReference>
<evidence type="ECO:0000313" key="5">
    <source>
        <dbReference type="Proteomes" id="UP000799324"/>
    </source>
</evidence>
<dbReference type="Gene3D" id="4.10.240.10">
    <property type="entry name" value="Zn(2)-C6 fungal-type DNA-binding domain"/>
    <property type="match status" value="1"/>
</dbReference>
<dbReference type="InterPro" id="IPR053178">
    <property type="entry name" value="Osmoadaptation_assoc"/>
</dbReference>
<proteinExistence type="predicted"/>
<dbReference type="GO" id="GO:0008270">
    <property type="term" value="F:zinc ion binding"/>
    <property type="evidence" value="ECO:0007669"/>
    <property type="project" value="InterPro"/>
</dbReference>
<dbReference type="CDD" id="cd00067">
    <property type="entry name" value="GAL4"/>
    <property type="match status" value="1"/>
</dbReference>
<sequence>MTGVVTSNRCGTCRKRKVKCDEAKPVCGPCRKGHRVCEEPVSKVRFVDPKLAGTLVHRPGRTQKDEPARRFVDMPVLKYKPTQEGAVFQTLRMTTSKRRAHQSSNEALESPKIRRSPPLSTPETLQLVLLETFNNARPGLRIDLLAPWILDLPRRLSHSPALDDATACLVQRRISLLGGDGDSPARARDQASKYAKALLSLQTALSDPDESLSDNTLCAVVILGHVEMLGGGGLHGNAANYITHAGGSVKLMQVRGPSRHADGFPKLLLAEQRGPAIIDATVRGEDSFMNLPGWASLKFDDLSDDPDCYIVNEVMQTFGCTPTLIRDLRQWFSMPDDDGSDLLKRAQTLRRALQGASQFVTESLEGGTDIVEVPSAMGDEMFSTVYQYTSRSMAGACANYWSAAILLDTIIGRLLPPTSPPSAFQALSDRCIQYRQHICMSVEYASQFWPLGSMYITGPLVWAYHGATLEERAWIMAALWKIGAHIPGSQTFWGPVALDIATQFLFGEPVRLPGSEAGGDLDKNSKLRKLFGRSLDEMVEPLVNNEDSNEHGPSD</sequence>
<dbReference type="Proteomes" id="UP000799324">
    <property type="component" value="Unassembled WGS sequence"/>
</dbReference>
<evidence type="ECO:0000259" key="3">
    <source>
        <dbReference type="PROSITE" id="PS50048"/>
    </source>
</evidence>